<comment type="caution">
    <text evidence="1">The sequence shown here is derived from an EMBL/GenBank/DDBJ whole genome shotgun (WGS) entry which is preliminary data.</text>
</comment>
<sequence length="129" mass="14929">MNIRSPTTLRGVLAVVLRCQPRHSVLHRYASTTDVSKKQIRESWQGAHEAFKIAEAIKPAEHKLQSGDSGKASDSHKKARVYDVSKPVEVMEMERIELWHVSNEMVRDEIWLHVWDQQDAPNEEFKREA</sequence>
<name>A0A1C7M9V3_GRIFR</name>
<organism evidence="1 2">
    <name type="scientific">Grifola frondosa</name>
    <name type="common">Maitake</name>
    <name type="synonym">Polyporus frondosus</name>
    <dbReference type="NCBI Taxonomy" id="5627"/>
    <lineage>
        <taxon>Eukaryota</taxon>
        <taxon>Fungi</taxon>
        <taxon>Dikarya</taxon>
        <taxon>Basidiomycota</taxon>
        <taxon>Agaricomycotina</taxon>
        <taxon>Agaricomycetes</taxon>
        <taxon>Polyporales</taxon>
        <taxon>Grifolaceae</taxon>
        <taxon>Grifola</taxon>
    </lineage>
</organism>
<keyword evidence="2" id="KW-1185">Reference proteome</keyword>
<dbReference type="Proteomes" id="UP000092993">
    <property type="component" value="Unassembled WGS sequence"/>
</dbReference>
<dbReference type="AlphaFoldDB" id="A0A1C7M9V3"/>
<evidence type="ECO:0000313" key="2">
    <source>
        <dbReference type="Proteomes" id="UP000092993"/>
    </source>
</evidence>
<gene>
    <name evidence="1" type="ORF">A0H81_06654</name>
</gene>
<protein>
    <submittedName>
        <fullName evidence="1">Uncharacterized protein</fullName>
    </submittedName>
</protein>
<proteinExistence type="predicted"/>
<dbReference type="EMBL" id="LUGG01000007">
    <property type="protein sequence ID" value="OBZ73116.1"/>
    <property type="molecule type" value="Genomic_DNA"/>
</dbReference>
<evidence type="ECO:0000313" key="1">
    <source>
        <dbReference type="EMBL" id="OBZ73116.1"/>
    </source>
</evidence>
<accession>A0A1C7M9V3</accession>
<reference evidence="1 2" key="1">
    <citation type="submission" date="2016-03" db="EMBL/GenBank/DDBJ databases">
        <title>Whole genome sequencing of Grifola frondosa 9006-11.</title>
        <authorList>
            <person name="Min B."/>
            <person name="Park H."/>
            <person name="Kim J.-G."/>
            <person name="Cho H."/>
            <person name="Oh Y.-L."/>
            <person name="Kong W.-S."/>
            <person name="Choi I.-G."/>
        </authorList>
    </citation>
    <scope>NUCLEOTIDE SEQUENCE [LARGE SCALE GENOMIC DNA]</scope>
    <source>
        <strain evidence="1 2">9006-11</strain>
    </source>
</reference>